<organism evidence="16 17">
    <name type="scientific">Ignicoccus pacificus DSM 13166</name>
    <dbReference type="NCBI Taxonomy" id="940294"/>
    <lineage>
        <taxon>Archaea</taxon>
        <taxon>Thermoproteota</taxon>
        <taxon>Thermoprotei</taxon>
        <taxon>Desulfurococcales</taxon>
        <taxon>Desulfurococcaceae</taxon>
        <taxon>Ignicoccus</taxon>
    </lineage>
</organism>
<comment type="catalytic activity">
    <reaction evidence="12">
        <text>N(6)-(1,2-dicarboxyethyl)-AMP = fumarate + AMP</text>
        <dbReference type="Rhea" id="RHEA:16853"/>
        <dbReference type="ChEBI" id="CHEBI:29806"/>
        <dbReference type="ChEBI" id="CHEBI:57567"/>
        <dbReference type="ChEBI" id="CHEBI:456215"/>
        <dbReference type="EC" id="4.3.2.2"/>
    </reaction>
    <physiologicalReaction direction="left-to-right" evidence="12">
        <dbReference type="Rhea" id="RHEA:16854"/>
    </physiologicalReaction>
</comment>
<dbReference type="Gene3D" id="1.10.275.10">
    <property type="entry name" value="Fumarase/aspartase (N-terminal domain)"/>
    <property type="match status" value="1"/>
</dbReference>
<dbReference type="PRINTS" id="PR00149">
    <property type="entry name" value="FUMRATELYASE"/>
</dbReference>
<evidence type="ECO:0000313" key="17">
    <source>
        <dbReference type="Proteomes" id="UP001063698"/>
    </source>
</evidence>
<dbReference type="NCBIfam" id="TIGR00928">
    <property type="entry name" value="purB"/>
    <property type="match status" value="1"/>
</dbReference>
<comment type="function">
    <text evidence="10">Catalyzes two reactions in de novo purine nucleotide biosynthesis. Catalyzes the breakdown of 5-aminoimidazole- (N-succinylocarboxamide) ribotide (SAICAR or 2-[5-amino-1-(5-phospho-beta-D-ribosyl)imidazole-4-carboxamido]succinate) to 5-aminoimidazole-4-carboxamide ribotide (AICAR or 5-amino-1-(5-phospho-beta-D-ribosyl)imidazole-4-carboxamide) and fumarate, and of adenylosuccinate (ADS or N(6)-(1,2-dicarboxyethyl)-AMP) to adenosine monophosphate (AMP) and fumarate.</text>
</comment>
<dbReference type="PANTHER" id="PTHR43172:SF1">
    <property type="entry name" value="ADENYLOSUCCINATE LYASE"/>
    <property type="match status" value="1"/>
</dbReference>
<dbReference type="FunFam" id="1.20.200.10:FF:000008">
    <property type="entry name" value="Adenylosuccinate lyase"/>
    <property type="match status" value="1"/>
</dbReference>
<evidence type="ECO:0000256" key="11">
    <source>
        <dbReference type="ARBA" id="ARBA00030717"/>
    </source>
</evidence>
<dbReference type="Proteomes" id="UP001063698">
    <property type="component" value="Chromosome"/>
</dbReference>
<dbReference type="Pfam" id="PF10397">
    <property type="entry name" value="ADSL_C"/>
    <property type="match status" value="1"/>
</dbReference>
<name>A0A977PJX2_9CREN</name>
<dbReference type="InterPro" id="IPR004769">
    <property type="entry name" value="Pur_lyase"/>
</dbReference>
<sequence>MEVCVFEWRYGSEEMRRIWSRKRRLELMAEVERALLKALVEVGMIPKVNYDEVREAVKELDPSEVDELEKELGHDIMAFTEALRRRMGEAGKYLHLGATSYDIVDTVWALQFREALKLIYSYLEDILIQLSCMARKYKDLVMLGRTHGQWAVPITLGFKFANYVYEIARSYERLKETEERVVRLKMAGAVGTMAAWGDKGLEIERIVSEELGLKPHEISTQIAPRDGFAELMSNLAILSSVLDRFALEVRELSRPEIGELVEGVAKGQVGSSTMPHKANPITAEKISGLAKVARSFVIGEMENIPLWHERDLTNSSSERIIIPHQFLTLDEQLRSFKKLLKKLLVNEERIKENLEKVKCLNLAERIMVYLTLQKGLARNDAHKLVMKAVREYGDLEKALEGELGKYLSEEELAVLCSQKTYLGQADKLIERAIAYAEGVMGRKVEC</sequence>
<evidence type="ECO:0000256" key="12">
    <source>
        <dbReference type="ARBA" id="ARBA00049115"/>
    </source>
</evidence>
<comment type="catalytic activity">
    <reaction evidence="9">
        <text>(2S)-2-[5-amino-1-(5-phospho-beta-D-ribosyl)imidazole-4-carboxamido]succinate = 5-amino-1-(5-phospho-beta-D-ribosyl)imidazole-4-carboxamide + fumarate</text>
        <dbReference type="Rhea" id="RHEA:23920"/>
        <dbReference type="ChEBI" id="CHEBI:29806"/>
        <dbReference type="ChEBI" id="CHEBI:58443"/>
        <dbReference type="ChEBI" id="CHEBI:58475"/>
        <dbReference type="EC" id="4.3.2.2"/>
    </reaction>
    <physiologicalReaction direction="left-to-right" evidence="9">
        <dbReference type="Rhea" id="RHEA:23921"/>
    </physiologicalReaction>
</comment>
<evidence type="ECO:0000256" key="10">
    <source>
        <dbReference type="ARBA" id="ARBA00025012"/>
    </source>
</evidence>
<dbReference type="PANTHER" id="PTHR43172">
    <property type="entry name" value="ADENYLOSUCCINATE LYASE"/>
    <property type="match status" value="1"/>
</dbReference>
<evidence type="ECO:0000256" key="7">
    <source>
        <dbReference type="ARBA" id="ARBA00022755"/>
    </source>
</evidence>
<evidence type="ECO:0000256" key="2">
    <source>
        <dbReference type="ARBA" id="ARBA00004734"/>
    </source>
</evidence>
<evidence type="ECO:0000256" key="3">
    <source>
        <dbReference type="ARBA" id="ARBA00008273"/>
    </source>
</evidence>
<evidence type="ECO:0000256" key="4">
    <source>
        <dbReference type="ARBA" id="ARBA00011668"/>
    </source>
</evidence>
<dbReference type="AlphaFoldDB" id="A0A977PJX2"/>
<keyword evidence="8 14" id="KW-0456">Lyase</keyword>
<reference evidence="16" key="1">
    <citation type="submission" date="2013-11" db="EMBL/GenBank/DDBJ databases">
        <title>Comparative genomics of Ignicoccus.</title>
        <authorList>
            <person name="Podar M."/>
        </authorList>
    </citation>
    <scope>NUCLEOTIDE SEQUENCE</scope>
    <source>
        <strain evidence="16">DSM 13166</strain>
    </source>
</reference>
<keyword evidence="7 14" id="KW-0658">Purine biosynthesis</keyword>
<dbReference type="GO" id="GO:0044208">
    <property type="term" value="P:'de novo' AMP biosynthetic process"/>
    <property type="evidence" value="ECO:0007669"/>
    <property type="project" value="TreeGrafter"/>
</dbReference>
<proteinExistence type="inferred from homology"/>
<dbReference type="GO" id="GO:0004018">
    <property type="term" value="F:N6-(1,2-dicarboxyethyl)AMP AMP-lyase (fumarate-forming) activity"/>
    <property type="evidence" value="ECO:0007669"/>
    <property type="project" value="UniProtKB-UniRule"/>
</dbReference>
<comment type="pathway">
    <text evidence="2 14">Purine metabolism; AMP biosynthesis via de novo pathway; AMP from IMP: step 2/2.</text>
</comment>
<dbReference type="SUPFAM" id="SSF48557">
    <property type="entry name" value="L-aspartase-like"/>
    <property type="match status" value="1"/>
</dbReference>
<dbReference type="InterPro" id="IPR020557">
    <property type="entry name" value="Fumarate_lyase_CS"/>
</dbReference>
<evidence type="ECO:0000256" key="1">
    <source>
        <dbReference type="ARBA" id="ARBA00004706"/>
    </source>
</evidence>
<dbReference type="Pfam" id="PF00206">
    <property type="entry name" value="Lyase_1"/>
    <property type="match status" value="1"/>
</dbReference>
<dbReference type="GO" id="GO:0070626">
    <property type="term" value="F:(S)-2-(5-amino-1-(5-phospho-D-ribosyl)imidazole-4-carboxamido) succinate lyase (fumarate-forming) activity"/>
    <property type="evidence" value="ECO:0007669"/>
    <property type="project" value="TreeGrafter"/>
</dbReference>
<dbReference type="SMART" id="SM00998">
    <property type="entry name" value="ADSL_C"/>
    <property type="match status" value="1"/>
</dbReference>
<comment type="subunit">
    <text evidence="4">Homotetramer. Residues from neighboring subunits contribute catalytic and substrate-binding residues to each active site.</text>
</comment>
<dbReference type="Gene3D" id="1.20.200.10">
    <property type="entry name" value="Fumarase/aspartase (Central domain)"/>
    <property type="match status" value="1"/>
</dbReference>
<evidence type="ECO:0000259" key="15">
    <source>
        <dbReference type="SMART" id="SM00998"/>
    </source>
</evidence>
<dbReference type="InterPro" id="IPR008948">
    <property type="entry name" value="L-Aspartase-like"/>
</dbReference>
<comment type="pathway">
    <text evidence="1 14">Purine metabolism; IMP biosynthesis via de novo pathway; 5-amino-1-(5-phospho-D-ribosyl)imidazole-4-carboxamide from 5-amino-1-(5-phospho-D-ribosyl)imidazole-4-carboxylate: step 2/2.</text>
</comment>
<evidence type="ECO:0000256" key="8">
    <source>
        <dbReference type="ARBA" id="ARBA00023239"/>
    </source>
</evidence>
<evidence type="ECO:0000256" key="6">
    <source>
        <dbReference type="ARBA" id="ARBA00017058"/>
    </source>
</evidence>
<dbReference type="CDD" id="cd01360">
    <property type="entry name" value="Adenylsuccinate_lyase_1"/>
    <property type="match status" value="1"/>
</dbReference>
<evidence type="ECO:0000256" key="5">
    <source>
        <dbReference type="ARBA" id="ARBA00012339"/>
    </source>
</evidence>
<dbReference type="GO" id="GO:0005829">
    <property type="term" value="C:cytosol"/>
    <property type="evidence" value="ECO:0007669"/>
    <property type="project" value="TreeGrafter"/>
</dbReference>
<dbReference type="PRINTS" id="PR00145">
    <property type="entry name" value="ARGSUCLYASE"/>
</dbReference>
<accession>A0A977PJX2</accession>
<comment type="similarity">
    <text evidence="3 14">Belongs to the lyase 1 family. Adenylosuccinate lyase subfamily.</text>
</comment>
<dbReference type="InterPro" id="IPR022761">
    <property type="entry name" value="Fumarate_lyase_N"/>
</dbReference>
<dbReference type="EMBL" id="CP006868">
    <property type="protein sequence ID" value="UXD21318.1"/>
    <property type="molecule type" value="Genomic_DNA"/>
</dbReference>
<evidence type="ECO:0000256" key="9">
    <source>
        <dbReference type="ARBA" id="ARBA00024477"/>
    </source>
</evidence>
<evidence type="ECO:0000256" key="13">
    <source>
        <dbReference type="NCBIfam" id="TIGR00928"/>
    </source>
</evidence>
<dbReference type="PROSITE" id="PS00163">
    <property type="entry name" value="FUMARATE_LYASES"/>
    <property type="match status" value="1"/>
</dbReference>
<evidence type="ECO:0000313" key="16">
    <source>
        <dbReference type="EMBL" id="UXD21318.1"/>
    </source>
</evidence>
<dbReference type="Gene3D" id="1.10.40.30">
    <property type="entry name" value="Fumarase/aspartase (C-terminal domain)"/>
    <property type="match status" value="1"/>
</dbReference>
<dbReference type="InterPro" id="IPR024083">
    <property type="entry name" value="Fumarase/histidase_N"/>
</dbReference>
<dbReference type="EC" id="4.3.2.2" evidence="5 13"/>
<dbReference type="InterPro" id="IPR019468">
    <property type="entry name" value="AdenyloSucc_lyase_C"/>
</dbReference>
<gene>
    <name evidence="16" type="ORF">IPA_02860</name>
</gene>
<dbReference type="KEGG" id="ipc:IPA_02860"/>
<dbReference type="InterPro" id="IPR000362">
    <property type="entry name" value="Fumarate_lyase_fam"/>
</dbReference>
<keyword evidence="17" id="KW-1185">Reference proteome</keyword>
<feature type="domain" description="Adenylosuccinate lyase C-terminal" evidence="15">
    <location>
        <begin position="358"/>
        <end position="433"/>
    </location>
</feature>
<evidence type="ECO:0000256" key="14">
    <source>
        <dbReference type="RuleBase" id="RU361172"/>
    </source>
</evidence>
<protein>
    <recommendedName>
        <fullName evidence="6 13">Adenylosuccinate lyase</fullName>
        <shortName evidence="14">ASL</shortName>
        <ecNumber evidence="5 13">4.3.2.2</ecNumber>
    </recommendedName>
    <alternativeName>
        <fullName evidence="11 14">Adenylosuccinase</fullName>
    </alternativeName>
</protein>